<evidence type="ECO:0000256" key="8">
    <source>
        <dbReference type="RuleBase" id="RU362081"/>
    </source>
</evidence>
<dbReference type="Gene3D" id="3.40.1110.10">
    <property type="entry name" value="Calcium-transporting ATPase, cytoplasmic domain N"/>
    <property type="match status" value="1"/>
</dbReference>
<protein>
    <recommendedName>
        <fullName evidence="9">P-type ATPase A domain-containing protein</fullName>
    </recommendedName>
</protein>
<evidence type="ECO:0000313" key="10">
    <source>
        <dbReference type="EMBL" id="OGF81069.1"/>
    </source>
</evidence>
<feature type="transmembrane region" description="Helical" evidence="8">
    <location>
        <begin position="253"/>
        <end position="277"/>
    </location>
</feature>
<keyword evidence="5" id="KW-1278">Translocase</keyword>
<comment type="similarity">
    <text evidence="2 8">Belongs to the cation transport ATPase (P-type) (TC 3.A.3) family. Type IB subfamily.</text>
</comment>
<dbReference type="SFLD" id="SFLDS00003">
    <property type="entry name" value="Haloacid_Dehalogenase"/>
    <property type="match status" value="1"/>
</dbReference>
<dbReference type="SUPFAM" id="SSF81653">
    <property type="entry name" value="Calcium ATPase, transduction domain A"/>
    <property type="match status" value="1"/>
</dbReference>
<proteinExistence type="inferred from homology"/>
<dbReference type="EMBL" id="MFID01000019">
    <property type="protein sequence ID" value="OGF81069.1"/>
    <property type="molecule type" value="Genomic_DNA"/>
</dbReference>
<dbReference type="NCBIfam" id="TIGR01525">
    <property type="entry name" value="ATPase-IB_hvy"/>
    <property type="match status" value="1"/>
</dbReference>
<dbReference type="SUPFAM" id="SSF56784">
    <property type="entry name" value="HAD-like"/>
    <property type="match status" value="1"/>
</dbReference>
<dbReference type="SFLD" id="SFLDF00027">
    <property type="entry name" value="p-type_atpase"/>
    <property type="match status" value="1"/>
</dbReference>
<evidence type="ECO:0000256" key="3">
    <source>
        <dbReference type="ARBA" id="ARBA00022692"/>
    </source>
</evidence>
<evidence type="ECO:0000256" key="7">
    <source>
        <dbReference type="ARBA" id="ARBA00023136"/>
    </source>
</evidence>
<dbReference type="SUPFAM" id="SSF81665">
    <property type="entry name" value="Calcium ATPase, transmembrane domain M"/>
    <property type="match status" value="1"/>
</dbReference>
<dbReference type="InterPro" id="IPR059000">
    <property type="entry name" value="ATPase_P-type_domA"/>
</dbReference>
<dbReference type="InterPro" id="IPR051014">
    <property type="entry name" value="Cation_Transport_ATPase_IB"/>
</dbReference>
<dbReference type="PROSITE" id="PS00154">
    <property type="entry name" value="ATPASE_E1_E2"/>
    <property type="match status" value="1"/>
</dbReference>
<dbReference type="InterPro" id="IPR018303">
    <property type="entry name" value="ATPase_P-typ_P_site"/>
</dbReference>
<dbReference type="Pfam" id="PF00122">
    <property type="entry name" value="E1-E2_ATPase"/>
    <property type="match status" value="1"/>
</dbReference>
<dbReference type="SFLD" id="SFLDG00002">
    <property type="entry name" value="C1.7:_P-type_atpase_like"/>
    <property type="match status" value="1"/>
</dbReference>
<dbReference type="InterPro" id="IPR023298">
    <property type="entry name" value="ATPase_P-typ_TM_dom_sf"/>
</dbReference>
<accession>A0A1F5WZM3</accession>
<dbReference type="AlphaFoldDB" id="A0A1F5WZM3"/>
<evidence type="ECO:0000256" key="2">
    <source>
        <dbReference type="ARBA" id="ARBA00006024"/>
    </source>
</evidence>
<dbReference type="InterPro" id="IPR023299">
    <property type="entry name" value="ATPase_P-typ_cyto_dom_N"/>
</dbReference>
<dbReference type="InterPro" id="IPR036412">
    <property type="entry name" value="HAD-like_sf"/>
</dbReference>
<dbReference type="PANTHER" id="PTHR48085">
    <property type="entry name" value="CADMIUM/ZINC-TRANSPORTING ATPASE HMA2-RELATED"/>
    <property type="match status" value="1"/>
</dbReference>
<sequence length="611" mass="65055">MGRILIKSLPPLIALPIALSVNMFGPAGGGYFLIACIFYGLYPLAVQIWRELYKNKRVDLGLPVILTILLLVYIGELRTAGFFVFLILLGGLFKDYVVWRVKKSVENISGSLPSTALLKNAGGTIEIQISEIKKGQTIALKAGSRVPVDGVLLSGYAVLDESVVTGESKHIEKKKGSKLIAGSINIGDYSEMLASETSANSTIAQVKKLVEEAQSKNAPLSRFTAVYAKATVAITLILCVVYYLAAGDILQSIALWIALVPVIFAIIVPVSTTLGISTLARHGILIKNAEMVENLTKINTVVFDKTGTLTNGRPEVAEILPSPGFDDKDILRLAASVEKYSEHHLGEALVRKAEKENLALNPAENSKTAKGMGIEAVSGNKHILLGKREYINNAGIAIDEKFSDLAQKSAESGRSAVFMAVDGRLAGIFFIEDAIRENAKNVVAELKNMGFAVIMLTGDSKAAAKKIAASLGIENFRAECLPADKIGFLGTLKKEGKKIAMVGDGINDAPALAAADIGIAMGLRGVGLTLEAAGAVLINDDLAVLPRSIRSSRQIFSTIKGNLAIATVIHFITAGLVVSGNIGILGSTLWHQLSSVLVLLNTSRLFRLGKK</sequence>
<name>A0A1F5WZM3_9BACT</name>
<dbReference type="Proteomes" id="UP000178114">
    <property type="component" value="Unassembled WGS sequence"/>
</dbReference>
<dbReference type="Gene3D" id="3.40.50.1000">
    <property type="entry name" value="HAD superfamily/HAD-like"/>
    <property type="match status" value="1"/>
</dbReference>
<dbReference type="Pfam" id="PF00702">
    <property type="entry name" value="Hydrolase"/>
    <property type="match status" value="1"/>
</dbReference>
<feature type="domain" description="P-type ATPase A" evidence="9">
    <location>
        <begin position="112"/>
        <end position="211"/>
    </location>
</feature>
<organism evidence="10 11">
    <name type="scientific">Candidatus Giovannonibacteria bacterium RIFCSPLOWO2_01_FULL_45_34</name>
    <dbReference type="NCBI Taxonomy" id="1798351"/>
    <lineage>
        <taxon>Bacteria</taxon>
        <taxon>Candidatus Giovannoniibacteriota</taxon>
    </lineage>
</organism>
<keyword evidence="6 8" id="KW-1133">Transmembrane helix</keyword>
<feature type="transmembrane region" description="Helical" evidence="8">
    <location>
        <begin position="80"/>
        <end position="99"/>
    </location>
</feature>
<feature type="transmembrane region" description="Helical" evidence="8">
    <location>
        <begin position="30"/>
        <end position="46"/>
    </location>
</feature>
<feature type="transmembrane region" description="Helical" evidence="8">
    <location>
        <begin position="226"/>
        <end position="247"/>
    </location>
</feature>
<gene>
    <name evidence="10" type="ORF">A2930_03380</name>
</gene>
<dbReference type="InterPro" id="IPR023214">
    <property type="entry name" value="HAD_sf"/>
</dbReference>
<comment type="caution">
    <text evidence="10">The sequence shown here is derived from an EMBL/GenBank/DDBJ whole genome shotgun (WGS) entry which is preliminary data.</text>
</comment>
<dbReference type="Gene3D" id="2.70.150.10">
    <property type="entry name" value="Calcium-transporting ATPase, cytoplasmic transduction domain A"/>
    <property type="match status" value="1"/>
</dbReference>
<dbReference type="InterPro" id="IPR027256">
    <property type="entry name" value="P-typ_ATPase_IB"/>
</dbReference>
<dbReference type="GO" id="GO:0005886">
    <property type="term" value="C:plasma membrane"/>
    <property type="evidence" value="ECO:0007669"/>
    <property type="project" value="UniProtKB-SubCell"/>
</dbReference>
<keyword evidence="4 8" id="KW-0479">Metal-binding</keyword>
<evidence type="ECO:0000256" key="6">
    <source>
        <dbReference type="ARBA" id="ARBA00022989"/>
    </source>
</evidence>
<keyword evidence="3 8" id="KW-0812">Transmembrane</keyword>
<dbReference type="InterPro" id="IPR044492">
    <property type="entry name" value="P_typ_ATPase_HD_dom"/>
</dbReference>
<evidence type="ECO:0000256" key="4">
    <source>
        <dbReference type="ARBA" id="ARBA00022723"/>
    </source>
</evidence>
<feature type="transmembrane region" description="Helical" evidence="8">
    <location>
        <begin position="563"/>
        <end position="583"/>
    </location>
</feature>
<dbReference type="InterPro" id="IPR001757">
    <property type="entry name" value="P_typ_ATPase"/>
</dbReference>
<evidence type="ECO:0000256" key="5">
    <source>
        <dbReference type="ARBA" id="ARBA00022967"/>
    </source>
</evidence>
<evidence type="ECO:0000313" key="11">
    <source>
        <dbReference type="Proteomes" id="UP000178114"/>
    </source>
</evidence>
<dbReference type="GO" id="GO:0005524">
    <property type="term" value="F:ATP binding"/>
    <property type="evidence" value="ECO:0007669"/>
    <property type="project" value="UniProtKB-UniRule"/>
</dbReference>
<dbReference type="GO" id="GO:0019829">
    <property type="term" value="F:ATPase-coupled monoatomic cation transmembrane transporter activity"/>
    <property type="evidence" value="ECO:0007669"/>
    <property type="project" value="InterPro"/>
</dbReference>
<keyword evidence="8" id="KW-0067">ATP-binding</keyword>
<dbReference type="PRINTS" id="PR00119">
    <property type="entry name" value="CATATPASE"/>
</dbReference>
<reference evidence="10 11" key="1">
    <citation type="journal article" date="2016" name="Nat. Commun.">
        <title>Thousands of microbial genomes shed light on interconnected biogeochemical processes in an aquifer system.</title>
        <authorList>
            <person name="Anantharaman K."/>
            <person name="Brown C.T."/>
            <person name="Hug L.A."/>
            <person name="Sharon I."/>
            <person name="Castelle C.J."/>
            <person name="Probst A.J."/>
            <person name="Thomas B.C."/>
            <person name="Singh A."/>
            <person name="Wilkins M.J."/>
            <person name="Karaoz U."/>
            <person name="Brodie E.L."/>
            <person name="Williams K.H."/>
            <person name="Hubbard S.S."/>
            <person name="Banfield J.F."/>
        </authorList>
    </citation>
    <scope>NUCLEOTIDE SEQUENCE [LARGE SCALE GENOMIC DNA]</scope>
</reference>
<keyword evidence="8" id="KW-1003">Cell membrane</keyword>
<evidence type="ECO:0000259" key="9">
    <source>
        <dbReference type="Pfam" id="PF00122"/>
    </source>
</evidence>
<keyword evidence="8" id="KW-0547">Nucleotide-binding</keyword>
<dbReference type="NCBIfam" id="TIGR01494">
    <property type="entry name" value="ATPase_P-type"/>
    <property type="match status" value="1"/>
</dbReference>
<dbReference type="GO" id="GO:0046872">
    <property type="term" value="F:metal ion binding"/>
    <property type="evidence" value="ECO:0007669"/>
    <property type="project" value="UniProtKB-KW"/>
</dbReference>
<keyword evidence="7 8" id="KW-0472">Membrane</keyword>
<dbReference type="InterPro" id="IPR008250">
    <property type="entry name" value="ATPase_P-typ_transduc_dom_A_sf"/>
</dbReference>
<evidence type="ECO:0000256" key="1">
    <source>
        <dbReference type="ARBA" id="ARBA00004370"/>
    </source>
</evidence>
<comment type="subcellular location">
    <subcellularLocation>
        <location evidence="8">Cell membrane</location>
    </subcellularLocation>
    <subcellularLocation>
        <location evidence="1">Membrane</location>
    </subcellularLocation>
</comment>
<dbReference type="STRING" id="1798351.A2930_03380"/>
<dbReference type="GO" id="GO:0016887">
    <property type="term" value="F:ATP hydrolysis activity"/>
    <property type="evidence" value="ECO:0007669"/>
    <property type="project" value="InterPro"/>
</dbReference>
<dbReference type="PANTHER" id="PTHR48085:SF5">
    <property type="entry name" value="CADMIUM_ZINC-TRANSPORTING ATPASE HMA4-RELATED"/>
    <property type="match status" value="1"/>
</dbReference>